<evidence type="ECO:0000259" key="5">
    <source>
        <dbReference type="PROSITE" id="PS50931"/>
    </source>
</evidence>
<dbReference type="AlphaFoldDB" id="A0A1I4E6L7"/>
<evidence type="ECO:0000313" key="6">
    <source>
        <dbReference type="EMBL" id="SFK99996.1"/>
    </source>
</evidence>
<feature type="domain" description="HTH lysR-type" evidence="5">
    <location>
        <begin position="1"/>
        <end position="59"/>
    </location>
</feature>
<name>A0A1I4E6L7_9HYPH</name>
<dbReference type="PROSITE" id="PS50931">
    <property type="entry name" value="HTH_LYSR"/>
    <property type="match status" value="1"/>
</dbReference>
<dbReference type="SUPFAM" id="SSF53850">
    <property type="entry name" value="Periplasmic binding protein-like II"/>
    <property type="match status" value="1"/>
</dbReference>
<dbReference type="Pfam" id="PF03466">
    <property type="entry name" value="LysR_substrate"/>
    <property type="match status" value="1"/>
</dbReference>
<gene>
    <name evidence="6" type="ORF">SAMN04488498_12217</name>
</gene>
<dbReference type="InterPro" id="IPR036390">
    <property type="entry name" value="WH_DNA-bd_sf"/>
</dbReference>
<organism evidence="6 7">
    <name type="scientific">Neomesorhizobium albiziae</name>
    <dbReference type="NCBI Taxonomy" id="335020"/>
    <lineage>
        <taxon>Bacteria</taxon>
        <taxon>Pseudomonadati</taxon>
        <taxon>Pseudomonadota</taxon>
        <taxon>Alphaproteobacteria</taxon>
        <taxon>Hyphomicrobiales</taxon>
        <taxon>Phyllobacteriaceae</taxon>
        <taxon>Neomesorhizobium</taxon>
    </lineage>
</organism>
<dbReference type="InterPro" id="IPR058163">
    <property type="entry name" value="LysR-type_TF_proteobact-type"/>
</dbReference>
<comment type="similarity">
    <text evidence="1">Belongs to the LysR transcriptional regulatory family.</text>
</comment>
<protein>
    <submittedName>
        <fullName evidence="6">DNA-binding transcriptional regulator, LysR family</fullName>
    </submittedName>
</protein>
<evidence type="ECO:0000313" key="7">
    <source>
        <dbReference type="Proteomes" id="UP000323300"/>
    </source>
</evidence>
<dbReference type="Pfam" id="PF00126">
    <property type="entry name" value="HTH_1"/>
    <property type="match status" value="1"/>
</dbReference>
<dbReference type="RefSeq" id="WP_149762928.1">
    <property type="nucleotide sequence ID" value="NZ_BSPE01000036.1"/>
</dbReference>
<evidence type="ECO:0000256" key="3">
    <source>
        <dbReference type="ARBA" id="ARBA00023125"/>
    </source>
</evidence>
<dbReference type="Gene3D" id="3.40.190.290">
    <property type="match status" value="1"/>
</dbReference>
<dbReference type="GO" id="GO:0003700">
    <property type="term" value="F:DNA-binding transcription factor activity"/>
    <property type="evidence" value="ECO:0007669"/>
    <property type="project" value="InterPro"/>
</dbReference>
<dbReference type="InterPro" id="IPR000847">
    <property type="entry name" value="LysR_HTH_N"/>
</dbReference>
<reference evidence="6 7" key="1">
    <citation type="submission" date="2016-10" db="EMBL/GenBank/DDBJ databases">
        <authorList>
            <person name="Varghese N."/>
            <person name="Submissions S."/>
        </authorList>
    </citation>
    <scope>NUCLEOTIDE SEQUENCE [LARGE SCALE GENOMIC DNA]</scope>
    <source>
        <strain evidence="6 7">DSM 21822</strain>
    </source>
</reference>
<evidence type="ECO:0000256" key="1">
    <source>
        <dbReference type="ARBA" id="ARBA00009437"/>
    </source>
</evidence>
<keyword evidence="3 6" id="KW-0238">DNA-binding</keyword>
<dbReference type="OrthoDB" id="9786526at2"/>
<dbReference type="FunFam" id="1.10.10.10:FF:000001">
    <property type="entry name" value="LysR family transcriptional regulator"/>
    <property type="match status" value="1"/>
</dbReference>
<keyword evidence="2" id="KW-0805">Transcription regulation</keyword>
<dbReference type="GO" id="GO:0043565">
    <property type="term" value="F:sequence-specific DNA binding"/>
    <property type="evidence" value="ECO:0007669"/>
    <property type="project" value="TreeGrafter"/>
</dbReference>
<keyword evidence="4" id="KW-0804">Transcription</keyword>
<dbReference type="PANTHER" id="PTHR30537">
    <property type="entry name" value="HTH-TYPE TRANSCRIPTIONAL REGULATOR"/>
    <property type="match status" value="1"/>
</dbReference>
<dbReference type="EMBL" id="FOSL01000022">
    <property type="protein sequence ID" value="SFK99996.1"/>
    <property type="molecule type" value="Genomic_DNA"/>
</dbReference>
<accession>A0A1I4E6L7</accession>
<dbReference type="InterPro" id="IPR005119">
    <property type="entry name" value="LysR_subst-bd"/>
</dbReference>
<dbReference type="PANTHER" id="PTHR30537:SF5">
    <property type="entry name" value="HTH-TYPE TRANSCRIPTIONAL ACTIVATOR TTDR-RELATED"/>
    <property type="match status" value="1"/>
</dbReference>
<evidence type="ECO:0000256" key="2">
    <source>
        <dbReference type="ARBA" id="ARBA00023015"/>
    </source>
</evidence>
<sequence>MDRLEGMNILLAAVDAGSLSAAGRQLGLPLATVSRRVSELEEHLKIRLLLRGARKLTLTDSGRSYVASCRRILEEIAEAERSAAGEYLTPRGELTISVSQIMGRVHVMPVVEEFLRAYPDIRMRVLLNDRRVDLLEEDVDLALRVYELADSSMIAVRVGLFRRVLCASPAYLKARGVPKHPSDLQSHDCVAYDRAIIPGTGGSSWEFGSKDTLVIVPISYRLLVNSVEAAASAAVAGAGVARMPSYLASHFVKSGLLVTLLEEYEPPLLPASLIYPSQRKVPLKLRAFLDFALPRLRERIDAQPAAILPRRSK</sequence>
<keyword evidence="7" id="KW-1185">Reference proteome</keyword>
<dbReference type="Gene3D" id="1.10.10.10">
    <property type="entry name" value="Winged helix-like DNA-binding domain superfamily/Winged helix DNA-binding domain"/>
    <property type="match status" value="1"/>
</dbReference>
<evidence type="ECO:0000256" key="4">
    <source>
        <dbReference type="ARBA" id="ARBA00023163"/>
    </source>
</evidence>
<dbReference type="Proteomes" id="UP000323300">
    <property type="component" value="Unassembled WGS sequence"/>
</dbReference>
<proteinExistence type="inferred from homology"/>
<dbReference type="SUPFAM" id="SSF46785">
    <property type="entry name" value="Winged helix' DNA-binding domain"/>
    <property type="match status" value="1"/>
</dbReference>
<dbReference type="GO" id="GO:0006351">
    <property type="term" value="P:DNA-templated transcription"/>
    <property type="evidence" value="ECO:0007669"/>
    <property type="project" value="TreeGrafter"/>
</dbReference>
<dbReference type="InterPro" id="IPR036388">
    <property type="entry name" value="WH-like_DNA-bd_sf"/>
</dbReference>